<dbReference type="EMBL" id="CP034593">
    <property type="protein sequence ID" value="AZQ76376.1"/>
    <property type="molecule type" value="Genomic_DNA"/>
</dbReference>
<gene>
    <name evidence="4" type="ORF">EJ997_02490</name>
</gene>
<dbReference type="PANTHER" id="PTHR42919:SF8">
    <property type="entry name" value="N-ALPHA-ACETYLTRANSFERASE 50"/>
    <property type="match status" value="1"/>
</dbReference>
<keyword evidence="2" id="KW-0012">Acyltransferase</keyword>
<dbReference type="PROSITE" id="PS51186">
    <property type="entry name" value="GNAT"/>
    <property type="match status" value="2"/>
</dbReference>
<feature type="domain" description="N-acetyltransferase" evidence="3">
    <location>
        <begin position="4"/>
        <end position="153"/>
    </location>
</feature>
<dbReference type="OrthoDB" id="9799092at2"/>
<dbReference type="Pfam" id="PF00583">
    <property type="entry name" value="Acetyltransf_1"/>
    <property type="match status" value="1"/>
</dbReference>
<reference evidence="4 5" key="1">
    <citation type="submission" date="2018-12" db="EMBL/GenBank/DDBJ databases">
        <title>Complete genome sequence of Flaviflexus sp. H23T48.</title>
        <authorList>
            <person name="Bae J.-W."/>
            <person name="Lee J.-Y."/>
        </authorList>
    </citation>
    <scope>NUCLEOTIDE SEQUENCE [LARGE SCALE GENOMIC DNA]</scope>
    <source>
        <strain evidence="4 5">H23T48</strain>
    </source>
</reference>
<dbReference type="SUPFAM" id="SSF55729">
    <property type="entry name" value="Acyl-CoA N-acyltransferases (Nat)"/>
    <property type="match status" value="2"/>
</dbReference>
<dbReference type="CDD" id="cd04301">
    <property type="entry name" value="NAT_SF"/>
    <property type="match status" value="1"/>
</dbReference>
<evidence type="ECO:0000256" key="1">
    <source>
        <dbReference type="ARBA" id="ARBA00022679"/>
    </source>
</evidence>
<keyword evidence="1 4" id="KW-0808">Transferase</keyword>
<dbReference type="InterPro" id="IPR000182">
    <property type="entry name" value="GNAT_dom"/>
</dbReference>
<keyword evidence="5" id="KW-1185">Reference proteome</keyword>
<dbReference type="AlphaFoldDB" id="A0A3Q9G365"/>
<dbReference type="InterPro" id="IPR016181">
    <property type="entry name" value="Acyl_CoA_acyltransferase"/>
</dbReference>
<proteinExistence type="predicted"/>
<accession>A0A3Q9G365</accession>
<dbReference type="KEGG" id="flh:EJ997_02490"/>
<evidence type="ECO:0000259" key="3">
    <source>
        <dbReference type="PROSITE" id="PS51186"/>
    </source>
</evidence>
<dbReference type="RefSeq" id="WP_126703184.1">
    <property type="nucleotide sequence ID" value="NZ_CP034593.1"/>
</dbReference>
<dbReference type="Proteomes" id="UP000280344">
    <property type="component" value="Chromosome"/>
</dbReference>
<organism evidence="4 5">
    <name type="scientific">Flaviflexus ciconiae</name>
    <dbReference type="NCBI Taxonomy" id="2496867"/>
    <lineage>
        <taxon>Bacteria</taxon>
        <taxon>Bacillati</taxon>
        <taxon>Actinomycetota</taxon>
        <taxon>Actinomycetes</taxon>
        <taxon>Actinomycetales</taxon>
        <taxon>Actinomycetaceae</taxon>
        <taxon>Flaviflexus</taxon>
    </lineage>
</organism>
<evidence type="ECO:0000313" key="5">
    <source>
        <dbReference type="Proteomes" id="UP000280344"/>
    </source>
</evidence>
<name>A0A3Q9G365_9ACTO</name>
<dbReference type="GO" id="GO:0016747">
    <property type="term" value="F:acyltransferase activity, transferring groups other than amino-acyl groups"/>
    <property type="evidence" value="ECO:0007669"/>
    <property type="project" value="InterPro"/>
</dbReference>
<evidence type="ECO:0000313" key="4">
    <source>
        <dbReference type="EMBL" id="AZQ76376.1"/>
    </source>
</evidence>
<evidence type="ECO:0000256" key="2">
    <source>
        <dbReference type="ARBA" id="ARBA00023315"/>
    </source>
</evidence>
<protein>
    <submittedName>
        <fullName evidence="4">GNAT family N-acetyltransferase</fullName>
    </submittedName>
</protein>
<dbReference type="Gene3D" id="3.40.630.30">
    <property type="match status" value="1"/>
</dbReference>
<sequence>MRIELTRERLPELISMVAAIEQHDRAPFRTLPSELEDYFDSSMEMESLGLVVDGVLAGYGVVRVPRDGGPLRCSGGTHPDFRGYGLGRQVIQFFDTSAKKLARGNPNAIMEIHVDEGRDSLIDLLQRAEFEPSGGYVQLRRDLAEPRSEVELPGFYQLHTWADVMDTEIGRTYREQLVELSDALESQFFVPEWSFIVVDAKSDRAKLAAYILSHKYQQDWSAFGWSEGYTEELVVLPDYRGLHLATVLLNAAADIYQESGMEYAGLDISVDMEGESPMLDLFTHFGYEPVRNTTLYTKPVYPGGEVS</sequence>
<dbReference type="InterPro" id="IPR051556">
    <property type="entry name" value="N-term/lysine_N-AcTrnsfr"/>
</dbReference>
<feature type="domain" description="N-acetyltransferase" evidence="3">
    <location>
        <begin position="156"/>
        <end position="301"/>
    </location>
</feature>
<dbReference type="PANTHER" id="PTHR42919">
    <property type="entry name" value="N-ALPHA-ACETYLTRANSFERASE"/>
    <property type="match status" value="1"/>
</dbReference>